<dbReference type="Pfam" id="PF00069">
    <property type="entry name" value="Pkinase"/>
    <property type="match status" value="1"/>
</dbReference>
<dbReference type="PROSITE" id="PS50178">
    <property type="entry name" value="ZF_FYVE"/>
    <property type="match status" value="1"/>
</dbReference>
<feature type="domain" description="FYVE-type" evidence="7">
    <location>
        <begin position="8"/>
        <end position="65"/>
    </location>
</feature>
<dbReference type="AlphaFoldDB" id="A0AAU9K6P7"/>
<evidence type="ECO:0000313" key="8">
    <source>
        <dbReference type="EMBL" id="CAG9335409.1"/>
    </source>
</evidence>
<dbReference type="GO" id="GO:0008270">
    <property type="term" value="F:zinc ion binding"/>
    <property type="evidence" value="ECO:0007669"/>
    <property type="project" value="UniProtKB-KW"/>
</dbReference>
<dbReference type="Gene3D" id="3.30.40.10">
    <property type="entry name" value="Zinc/RING finger domain, C3HC4 (zinc finger)"/>
    <property type="match status" value="1"/>
</dbReference>
<evidence type="ECO:0000259" key="7">
    <source>
        <dbReference type="PROSITE" id="PS50178"/>
    </source>
</evidence>
<dbReference type="CDD" id="cd00065">
    <property type="entry name" value="FYVE_like_SF"/>
    <property type="match status" value="1"/>
</dbReference>
<keyword evidence="3" id="KW-0862">Zinc</keyword>
<accession>A0AAU9K6P7</accession>
<dbReference type="InterPro" id="IPR000719">
    <property type="entry name" value="Prot_kinase_dom"/>
</dbReference>
<dbReference type="InterPro" id="IPR011009">
    <property type="entry name" value="Kinase-like_dom_sf"/>
</dbReference>
<dbReference type="PROSITE" id="PS00107">
    <property type="entry name" value="PROTEIN_KINASE_ATP"/>
    <property type="match status" value="1"/>
</dbReference>
<dbReference type="SMART" id="SM00220">
    <property type="entry name" value="S_TKc"/>
    <property type="match status" value="1"/>
</dbReference>
<evidence type="ECO:0000259" key="6">
    <source>
        <dbReference type="PROSITE" id="PS50011"/>
    </source>
</evidence>
<dbReference type="InterPro" id="IPR017455">
    <property type="entry name" value="Znf_FYVE-rel"/>
</dbReference>
<evidence type="ECO:0000313" key="9">
    <source>
        <dbReference type="Proteomes" id="UP001162131"/>
    </source>
</evidence>
<evidence type="ECO:0000256" key="2">
    <source>
        <dbReference type="ARBA" id="ARBA00022771"/>
    </source>
</evidence>
<dbReference type="Gene3D" id="3.30.200.20">
    <property type="entry name" value="Phosphorylase Kinase, domain 1"/>
    <property type="match status" value="1"/>
</dbReference>
<evidence type="ECO:0000256" key="4">
    <source>
        <dbReference type="PROSITE-ProRule" id="PRU00091"/>
    </source>
</evidence>
<dbReference type="GO" id="GO:0043408">
    <property type="term" value="P:regulation of MAPK cascade"/>
    <property type="evidence" value="ECO:0007669"/>
    <property type="project" value="TreeGrafter"/>
</dbReference>
<dbReference type="GO" id="GO:0005737">
    <property type="term" value="C:cytoplasm"/>
    <property type="evidence" value="ECO:0007669"/>
    <property type="project" value="TreeGrafter"/>
</dbReference>
<sequence length="407" mass="47038">MERLSKLFKKSSKCHKCEKSLTFFSKRRKCKICKYVFCRNCSTTTKLFWPFKVSNFCLSCAGQNKSLGMRRSLHESDIGRKELADSPQPEFSASMIIQDDSLEDALTHHNPNHKEIIKAKVSLTSQDPLKEYNLVSRIGNGGTSSVFRAHHKKTGREVALKRMKVRNSEQRQNILDEIAILQLSNHENIVKYYNAYHYKNEIWVAMEALKCNLTVFIKENAGAIPEHIISYICLEIFRGVSWLHSKNRMHRDIKSENILLSVSGEVKLNDFGNCAQLASENERRITVAGTPYWMAPEVIQGEPYDKKCDVWSIGIVVIEMAEGNPPFINESPEKAMLLISTRPSYQFTDETKWSADFKEFVNLCMQKNPKNRPSAQELLNHRFIENHCSEAVFQKYIEDWINLRNKM</sequence>
<dbReference type="InterPro" id="IPR017441">
    <property type="entry name" value="Protein_kinase_ATP_BS"/>
</dbReference>
<gene>
    <name evidence="8" type="ORF">BSTOLATCC_MIC63882</name>
</gene>
<dbReference type="InterPro" id="IPR050285">
    <property type="entry name" value="STE20_Ser/Thr_kinase"/>
</dbReference>
<dbReference type="Gene3D" id="1.10.510.10">
    <property type="entry name" value="Transferase(Phosphotransferase) domain 1"/>
    <property type="match status" value="1"/>
</dbReference>
<dbReference type="InterPro" id="IPR011011">
    <property type="entry name" value="Znf_FYVE_PHD"/>
</dbReference>
<dbReference type="EMBL" id="CAJZBQ010000062">
    <property type="protein sequence ID" value="CAG9335409.1"/>
    <property type="molecule type" value="Genomic_DNA"/>
</dbReference>
<feature type="binding site" evidence="5">
    <location>
        <position position="161"/>
    </location>
    <ligand>
        <name>ATP</name>
        <dbReference type="ChEBI" id="CHEBI:30616"/>
    </ligand>
</feature>
<dbReference type="SUPFAM" id="SSF56112">
    <property type="entry name" value="Protein kinase-like (PK-like)"/>
    <property type="match status" value="1"/>
</dbReference>
<keyword evidence="9" id="KW-1185">Reference proteome</keyword>
<organism evidence="8 9">
    <name type="scientific">Blepharisma stoltei</name>
    <dbReference type="NCBI Taxonomy" id="1481888"/>
    <lineage>
        <taxon>Eukaryota</taxon>
        <taxon>Sar</taxon>
        <taxon>Alveolata</taxon>
        <taxon>Ciliophora</taxon>
        <taxon>Postciliodesmatophora</taxon>
        <taxon>Heterotrichea</taxon>
        <taxon>Heterotrichida</taxon>
        <taxon>Blepharismidae</taxon>
        <taxon>Blepharisma</taxon>
    </lineage>
</organism>
<name>A0AAU9K6P7_9CILI</name>
<dbReference type="GO" id="GO:0035556">
    <property type="term" value="P:intracellular signal transduction"/>
    <property type="evidence" value="ECO:0007669"/>
    <property type="project" value="TreeGrafter"/>
</dbReference>
<evidence type="ECO:0000256" key="1">
    <source>
        <dbReference type="ARBA" id="ARBA00022723"/>
    </source>
</evidence>
<proteinExistence type="predicted"/>
<keyword evidence="1" id="KW-0479">Metal-binding</keyword>
<comment type="caution">
    <text evidence="8">The sequence shown here is derived from an EMBL/GenBank/DDBJ whole genome shotgun (WGS) entry which is preliminary data.</text>
</comment>
<reference evidence="8" key="1">
    <citation type="submission" date="2021-09" db="EMBL/GenBank/DDBJ databases">
        <authorList>
            <consortium name="AG Swart"/>
            <person name="Singh M."/>
            <person name="Singh A."/>
            <person name="Seah K."/>
            <person name="Emmerich C."/>
        </authorList>
    </citation>
    <scope>NUCLEOTIDE SEQUENCE</scope>
    <source>
        <strain evidence="8">ATCC30299</strain>
    </source>
</reference>
<dbReference type="InterPro" id="IPR013083">
    <property type="entry name" value="Znf_RING/FYVE/PHD"/>
</dbReference>
<evidence type="ECO:0000256" key="3">
    <source>
        <dbReference type="ARBA" id="ARBA00022833"/>
    </source>
</evidence>
<evidence type="ECO:0000256" key="5">
    <source>
        <dbReference type="PROSITE-ProRule" id="PRU10141"/>
    </source>
</evidence>
<dbReference type="FunFam" id="1.10.510.10:FF:000421">
    <property type="entry name" value="Serine/threonine-protein kinase PAK 6"/>
    <property type="match status" value="1"/>
</dbReference>
<protein>
    <recommendedName>
        <fullName evidence="10">Serine/threonine protein kinase</fullName>
    </recommendedName>
</protein>
<dbReference type="PANTHER" id="PTHR48015:SF35">
    <property type="entry name" value="SERINE_THREONINE-PROTEIN KINASE PAK"/>
    <property type="match status" value="1"/>
</dbReference>
<keyword evidence="5" id="KW-0547">Nucleotide-binding</keyword>
<dbReference type="GO" id="GO:0004674">
    <property type="term" value="F:protein serine/threonine kinase activity"/>
    <property type="evidence" value="ECO:0007669"/>
    <property type="project" value="TreeGrafter"/>
</dbReference>
<dbReference type="SUPFAM" id="SSF57903">
    <property type="entry name" value="FYVE/PHD zinc finger"/>
    <property type="match status" value="1"/>
</dbReference>
<keyword evidence="5" id="KW-0067">ATP-binding</keyword>
<feature type="domain" description="Protein kinase" evidence="6">
    <location>
        <begin position="132"/>
        <end position="384"/>
    </location>
</feature>
<keyword evidence="2 4" id="KW-0863">Zinc-finger</keyword>
<dbReference type="Proteomes" id="UP001162131">
    <property type="component" value="Unassembled WGS sequence"/>
</dbReference>
<evidence type="ECO:0008006" key="10">
    <source>
        <dbReference type="Google" id="ProtNLM"/>
    </source>
</evidence>
<dbReference type="GO" id="GO:0005524">
    <property type="term" value="F:ATP binding"/>
    <property type="evidence" value="ECO:0007669"/>
    <property type="project" value="UniProtKB-UniRule"/>
</dbReference>
<dbReference type="PANTHER" id="PTHR48015">
    <property type="entry name" value="SERINE/THREONINE-PROTEIN KINASE TAO"/>
    <property type="match status" value="1"/>
</dbReference>
<dbReference type="PROSITE" id="PS50011">
    <property type="entry name" value="PROTEIN_KINASE_DOM"/>
    <property type="match status" value="1"/>
</dbReference>